<evidence type="ECO:0000313" key="3">
    <source>
        <dbReference type="Proteomes" id="UP001178354"/>
    </source>
</evidence>
<keyword evidence="2" id="KW-0808">Transferase</keyword>
<keyword evidence="2" id="KW-0489">Methyltransferase</keyword>
<dbReference type="InterPro" id="IPR050508">
    <property type="entry name" value="Methyltransf_Superfamily"/>
</dbReference>
<accession>A0AAW8AWM6</accession>
<feature type="domain" description="Methyltransferase" evidence="1">
    <location>
        <begin position="72"/>
        <end position="166"/>
    </location>
</feature>
<organism evidence="2 3">
    <name type="scientific">Porticoccus litoralis</name>
    <dbReference type="NCBI Taxonomy" id="434086"/>
    <lineage>
        <taxon>Bacteria</taxon>
        <taxon>Pseudomonadati</taxon>
        <taxon>Pseudomonadota</taxon>
        <taxon>Gammaproteobacteria</taxon>
        <taxon>Cellvibrionales</taxon>
        <taxon>Porticoccaceae</taxon>
        <taxon>Porticoccus</taxon>
    </lineage>
</organism>
<dbReference type="SUPFAM" id="SSF53335">
    <property type="entry name" value="S-adenosyl-L-methionine-dependent methyltransferases"/>
    <property type="match status" value="1"/>
</dbReference>
<keyword evidence="3" id="KW-1185">Reference proteome</keyword>
<reference evidence="2" key="1">
    <citation type="journal article" date="2010" name="Int. J. Syst. Evol. Microbiol.">
        <title>Porticoccus litoralis gen. nov., sp. nov., a gammaproteobacterium isolated from the Yellow Sea.</title>
        <authorList>
            <person name="Oh H.M."/>
            <person name="Kim H."/>
            <person name="Kim K.M."/>
            <person name="Min G.S."/>
            <person name="Cho J.C."/>
        </authorList>
    </citation>
    <scope>NUCLEOTIDE SEQUENCE</scope>
    <source>
        <strain evidence="2">DSM 25064</strain>
    </source>
</reference>
<protein>
    <submittedName>
        <fullName evidence="2">Methyltransferase domain-containing protein</fullName>
    </submittedName>
</protein>
<name>A0AAW8AWM6_9GAMM</name>
<dbReference type="Proteomes" id="UP001178354">
    <property type="component" value="Unassembled WGS sequence"/>
</dbReference>
<dbReference type="AlphaFoldDB" id="A0AAW8AWM6"/>
<dbReference type="PANTHER" id="PTHR42912:SF93">
    <property type="entry name" value="N6-ADENOSINE-METHYLTRANSFERASE TMT1A"/>
    <property type="match status" value="1"/>
</dbReference>
<dbReference type="RefSeq" id="WP_305169060.1">
    <property type="nucleotide sequence ID" value="NZ_JAUUUU010000001.1"/>
</dbReference>
<dbReference type="GO" id="GO:0032259">
    <property type="term" value="P:methylation"/>
    <property type="evidence" value="ECO:0007669"/>
    <property type="project" value="UniProtKB-KW"/>
</dbReference>
<dbReference type="InterPro" id="IPR041698">
    <property type="entry name" value="Methyltransf_25"/>
</dbReference>
<dbReference type="InterPro" id="IPR029063">
    <property type="entry name" value="SAM-dependent_MTases_sf"/>
</dbReference>
<sequence length="262" mass="30257">MTTSAAYLDRTTSRAATNDVPPSLAFSEKYDRVHAQQYFDKHHESLSRRLSNWREQRLARQCLEDAGNPDTVLDLPCGAGRFWPMLAENIHRQIYAADNSGDMLQVALAHQPEHLAERVIPFRTSAFAIDMPDASVDNIFCMRLLHHVASPEHRLAILREFHRVTRDTVVVSLWVDGNYKSWRRKKLEAKRGKLSGDHANQNRFIVARKEIESEFDAAGFEIINHRDFLMGYAMWRMYIIRKANNNENPFPCSSQQPGHQQL</sequence>
<dbReference type="PANTHER" id="PTHR42912">
    <property type="entry name" value="METHYLTRANSFERASE"/>
    <property type="match status" value="1"/>
</dbReference>
<dbReference type="Gene3D" id="3.40.50.150">
    <property type="entry name" value="Vaccinia Virus protein VP39"/>
    <property type="match status" value="1"/>
</dbReference>
<proteinExistence type="predicted"/>
<evidence type="ECO:0000313" key="2">
    <source>
        <dbReference type="EMBL" id="MDP1519546.1"/>
    </source>
</evidence>
<dbReference type="CDD" id="cd02440">
    <property type="entry name" value="AdoMet_MTases"/>
    <property type="match status" value="1"/>
</dbReference>
<reference evidence="2" key="2">
    <citation type="submission" date="2023-08" db="EMBL/GenBank/DDBJ databases">
        <authorList>
            <person name="Luo J."/>
        </authorList>
    </citation>
    <scope>NUCLEOTIDE SEQUENCE</scope>
    <source>
        <strain evidence="2">DSM 25064</strain>
    </source>
</reference>
<gene>
    <name evidence="2" type="ORF">Q8A57_01010</name>
</gene>
<dbReference type="Pfam" id="PF13649">
    <property type="entry name" value="Methyltransf_25"/>
    <property type="match status" value="1"/>
</dbReference>
<dbReference type="EMBL" id="JAUUUU010000001">
    <property type="protein sequence ID" value="MDP1519546.1"/>
    <property type="molecule type" value="Genomic_DNA"/>
</dbReference>
<dbReference type="GO" id="GO:0008168">
    <property type="term" value="F:methyltransferase activity"/>
    <property type="evidence" value="ECO:0007669"/>
    <property type="project" value="UniProtKB-KW"/>
</dbReference>
<evidence type="ECO:0000259" key="1">
    <source>
        <dbReference type="Pfam" id="PF13649"/>
    </source>
</evidence>
<comment type="caution">
    <text evidence="2">The sequence shown here is derived from an EMBL/GenBank/DDBJ whole genome shotgun (WGS) entry which is preliminary data.</text>
</comment>